<gene>
    <name evidence="2" type="ORF">KIK155_LOCUS3118</name>
</gene>
<dbReference type="EMBL" id="CAJNYV010000116">
    <property type="protein sequence ID" value="CAF3345512.1"/>
    <property type="molecule type" value="Genomic_DNA"/>
</dbReference>
<evidence type="ECO:0000313" key="2">
    <source>
        <dbReference type="EMBL" id="CAF3345512.1"/>
    </source>
</evidence>
<feature type="transmembrane region" description="Helical" evidence="1">
    <location>
        <begin position="202"/>
        <end position="221"/>
    </location>
</feature>
<sequence length="317" mass="35827">MIDQDFPPLGESKKPRQAIWNHIQTEVRIDDSLGSKALLLINEDLVAMRDSNRRIEEKLGKIDIKLNQTALDTELHQTSIVKRRYFETLAADRFSINYISAFNLMYGARSLTRPRPTRFREQAQNALLNNSYPPNALLPKEYRMRPISLREYTWRRTWPHALTNGIAVLMLILTLSVVILEVVHLCLTTVAEPFKPVGTTAAGFWCSLFYAIAALFILIANLMKRNSFVWVTIGFILTLISLAFCGVLIGFDAKTVSKYNFALSPKIKFIGAQLGFACGVALLDIIFLLIYFATLCLTAARCKTAEKTIPPYVQPYG</sequence>
<protein>
    <submittedName>
        <fullName evidence="2">Uncharacterized protein</fullName>
    </submittedName>
</protein>
<evidence type="ECO:0000313" key="3">
    <source>
        <dbReference type="Proteomes" id="UP000663865"/>
    </source>
</evidence>
<feature type="transmembrane region" description="Helical" evidence="1">
    <location>
        <begin position="269"/>
        <end position="293"/>
    </location>
</feature>
<feature type="transmembrane region" description="Helical" evidence="1">
    <location>
        <begin position="165"/>
        <end position="190"/>
    </location>
</feature>
<proteinExistence type="predicted"/>
<organism evidence="2 3">
    <name type="scientific">Rotaria socialis</name>
    <dbReference type="NCBI Taxonomy" id="392032"/>
    <lineage>
        <taxon>Eukaryota</taxon>
        <taxon>Metazoa</taxon>
        <taxon>Spiralia</taxon>
        <taxon>Gnathifera</taxon>
        <taxon>Rotifera</taxon>
        <taxon>Eurotatoria</taxon>
        <taxon>Bdelloidea</taxon>
        <taxon>Philodinida</taxon>
        <taxon>Philodinidae</taxon>
        <taxon>Rotaria</taxon>
    </lineage>
</organism>
<keyword evidence="1" id="KW-1133">Transmembrane helix</keyword>
<dbReference type="AlphaFoldDB" id="A0A817VSR3"/>
<accession>A0A817VSR3</accession>
<evidence type="ECO:0000256" key="1">
    <source>
        <dbReference type="SAM" id="Phobius"/>
    </source>
</evidence>
<keyword evidence="1" id="KW-0472">Membrane</keyword>
<feature type="transmembrane region" description="Helical" evidence="1">
    <location>
        <begin position="228"/>
        <end position="249"/>
    </location>
</feature>
<name>A0A817VSR3_9BILA</name>
<reference evidence="2" key="1">
    <citation type="submission" date="2021-02" db="EMBL/GenBank/DDBJ databases">
        <authorList>
            <person name="Nowell W R."/>
        </authorList>
    </citation>
    <scope>NUCLEOTIDE SEQUENCE</scope>
</reference>
<comment type="caution">
    <text evidence="2">The sequence shown here is derived from an EMBL/GenBank/DDBJ whole genome shotgun (WGS) entry which is preliminary data.</text>
</comment>
<keyword evidence="1" id="KW-0812">Transmembrane</keyword>
<dbReference type="Proteomes" id="UP000663865">
    <property type="component" value="Unassembled WGS sequence"/>
</dbReference>